<dbReference type="Proteomes" id="UP000321157">
    <property type="component" value="Unassembled WGS sequence"/>
</dbReference>
<dbReference type="PANTHER" id="PTHR48105">
    <property type="entry name" value="THIOREDOXIN REDUCTASE 1-RELATED-RELATED"/>
    <property type="match status" value="1"/>
</dbReference>
<gene>
    <name evidence="4" type="ORF">ADA01nite_11870</name>
</gene>
<sequence>MEQVIIIGAGPCGMSAAAELQNKGINPLIIEKGCIVNSIYGYPTFMNFFSTPELLEIGGIPFVISHEKPTRQEALTYYREVAARREFRIHTYEKVDAVDKQEDGTFTVRTTKRNGEHAEYRTRFVVIATGYYDNPNYMNIPGEDLPKVSHYFKEAHPYQGMKVAVIGGKNSSVDAAMDLYRAGADVTWIYRGSEYSPSIKAWVRPVFESMVNKGWIKAMFGTEVKSIHEDHIIVEQDGQEMKLENDAVFAMTGYRPDRTFFHALGVTVREETGEPEHNPETMETNVPGVFVAGVIAAGNDANVIFIENGRFHGGILAEEIARRTAGLTVK</sequence>
<keyword evidence="5" id="KW-1185">Reference proteome</keyword>
<dbReference type="OrthoDB" id="9778740at2"/>
<accession>A0A511V491</accession>
<protein>
    <submittedName>
        <fullName evidence="4">Uncharacterized protein</fullName>
    </submittedName>
</protein>
<name>A0A511V491_9BACL</name>
<evidence type="ECO:0000313" key="4">
    <source>
        <dbReference type="EMBL" id="GEN33727.1"/>
    </source>
</evidence>
<dbReference type="InterPro" id="IPR050097">
    <property type="entry name" value="Ferredoxin-NADP_redctase_2"/>
</dbReference>
<dbReference type="SUPFAM" id="SSF51905">
    <property type="entry name" value="FAD/NAD(P)-binding domain"/>
    <property type="match status" value="1"/>
</dbReference>
<reference evidence="4 5" key="1">
    <citation type="submission" date="2019-07" db="EMBL/GenBank/DDBJ databases">
        <title>Whole genome shotgun sequence of Aneurinibacillus danicus NBRC 102444.</title>
        <authorList>
            <person name="Hosoyama A."/>
            <person name="Uohara A."/>
            <person name="Ohji S."/>
            <person name="Ichikawa N."/>
        </authorList>
    </citation>
    <scope>NUCLEOTIDE SEQUENCE [LARGE SCALE GENOMIC DNA]</scope>
    <source>
        <strain evidence="4 5">NBRC 102444</strain>
    </source>
</reference>
<dbReference type="Pfam" id="PF13738">
    <property type="entry name" value="Pyr_redox_3"/>
    <property type="match status" value="1"/>
</dbReference>
<dbReference type="AlphaFoldDB" id="A0A511V491"/>
<dbReference type="InterPro" id="IPR036188">
    <property type="entry name" value="FAD/NAD-bd_sf"/>
</dbReference>
<evidence type="ECO:0000256" key="1">
    <source>
        <dbReference type="ARBA" id="ARBA00001974"/>
    </source>
</evidence>
<comment type="cofactor">
    <cofactor evidence="1">
        <name>FAD</name>
        <dbReference type="ChEBI" id="CHEBI:57692"/>
    </cofactor>
</comment>
<evidence type="ECO:0000256" key="3">
    <source>
        <dbReference type="ARBA" id="ARBA00023002"/>
    </source>
</evidence>
<dbReference type="PRINTS" id="PR00469">
    <property type="entry name" value="PNDRDTASEII"/>
</dbReference>
<dbReference type="RefSeq" id="WP_146809051.1">
    <property type="nucleotide sequence ID" value="NZ_BJXX01000052.1"/>
</dbReference>
<proteinExistence type="predicted"/>
<dbReference type="Gene3D" id="3.50.50.60">
    <property type="entry name" value="FAD/NAD(P)-binding domain"/>
    <property type="match status" value="1"/>
</dbReference>
<dbReference type="PRINTS" id="PR00368">
    <property type="entry name" value="FADPNR"/>
</dbReference>
<evidence type="ECO:0000313" key="5">
    <source>
        <dbReference type="Proteomes" id="UP000321157"/>
    </source>
</evidence>
<dbReference type="GO" id="GO:0016491">
    <property type="term" value="F:oxidoreductase activity"/>
    <property type="evidence" value="ECO:0007669"/>
    <property type="project" value="UniProtKB-KW"/>
</dbReference>
<dbReference type="EMBL" id="BJXX01000052">
    <property type="protein sequence ID" value="GEN33727.1"/>
    <property type="molecule type" value="Genomic_DNA"/>
</dbReference>
<dbReference type="InterPro" id="IPR023856">
    <property type="entry name" value="Bdr"/>
</dbReference>
<evidence type="ECO:0000256" key="2">
    <source>
        <dbReference type="ARBA" id="ARBA00022630"/>
    </source>
</evidence>
<keyword evidence="3" id="KW-0560">Oxidoreductase</keyword>
<comment type="caution">
    <text evidence="4">The sequence shown here is derived from an EMBL/GenBank/DDBJ whole genome shotgun (WGS) entry which is preliminary data.</text>
</comment>
<dbReference type="NCBIfam" id="TIGR04018">
    <property type="entry name" value="Bthiol_YpdA"/>
    <property type="match status" value="1"/>
</dbReference>
<keyword evidence="2" id="KW-0285">Flavoprotein</keyword>
<organism evidence="4 5">
    <name type="scientific">Aneurinibacillus danicus</name>
    <dbReference type="NCBI Taxonomy" id="267746"/>
    <lineage>
        <taxon>Bacteria</taxon>
        <taxon>Bacillati</taxon>
        <taxon>Bacillota</taxon>
        <taxon>Bacilli</taxon>
        <taxon>Bacillales</taxon>
        <taxon>Paenibacillaceae</taxon>
        <taxon>Aneurinibacillus group</taxon>
        <taxon>Aneurinibacillus</taxon>
    </lineage>
</organism>